<evidence type="ECO:0000259" key="4">
    <source>
        <dbReference type="Pfam" id="PF09375"/>
    </source>
</evidence>
<organism evidence="5 6">
    <name type="scientific">Devosia riboflavina</name>
    <dbReference type="NCBI Taxonomy" id="46914"/>
    <lineage>
        <taxon>Bacteria</taxon>
        <taxon>Pseudomonadati</taxon>
        <taxon>Pseudomonadota</taxon>
        <taxon>Alphaproteobacteria</taxon>
        <taxon>Hyphomicrobiales</taxon>
        <taxon>Devosiaceae</taxon>
        <taxon>Devosia</taxon>
    </lineage>
</organism>
<gene>
    <name evidence="5" type="ORF">JP75_09030</name>
</gene>
<dbReference type="InterPro" id="IPR018976">
    <property type="entry name" value="Imelysin-like"/>
</dbReference>
<keyword evidence="2 3" id="KW-0732">Signal</keyword>
<name>A0A087M449_9HYPH</name>
<evidence type="ECO:0000256" key="2">
    <source>
        <dbReference type="ARBA" id="ARBA00022729"/>
    </source>
</evidence>
<dbReference type="Proteomes" id="UP000028981">
    <property type="component" value="Unassembled WGS sequence"/>
</dbReference>
<accession>A0A087M449</accession>
<comment type="subcellular location">
    <subcellularLocation>
        <location evidence="1">Cell envelope</location>
    </subcellularLocation>
</comment>
<dbReference type="RefSeq" id="WP_035081672.1">
    <property type="nucleotide sequence ID" value="NZ_JQGC01000006.1"/>
</dbReference>
<reference evidence="5 6" key="1">
    <citation type="submission" date="2014-08" db="EMBL/GenBank/DDBJ databases">
        <authorList>
            <person name="Hassan Y.I."/>
            <person name="Lepp D."/>
            <person name="Zhou T."/>
        </authorList>
    </citation>
    <scope>NUCLEOTIDE SEQUENCE [LARGE SCALE GENOMIC DNA]</scope>
    <source>
        <strain evidence="5 6">IFO13584</strain>
    </source>
</reference>
<evidence type="ECO:0000313" key="5">
    <source>
        <dbReference type="EMBL" id="KFL31652.1"/>
    </source>
</evidence>
<sequence length="348" mass="36989">MRIFAAIFAALLLVAPASAQIISPSEMLRSSVTNFIRPQTKAFATRTADLSKAMHALCENGDLTGAQDAFAEAAAAYGRIEFLRVGPLMEDNRSDRILFFPDRKGIGLRQVQQLLAEADLTAATVPGLQQKSVAVQGFGALEFVLFGTGFETLTTPEGAFRCAYGAAIAKNLEEMAAEIAAGWADPEGIAKRLTQPDPSYADYRTTTESLEAIVGLVSHGIEGVRDTRINPFIAKADGKANPKQALFWRSNQTLPMLKANFDGLRRLIELSSVVTDPALAQEVTAAFARADAAIALVTSPVEIAVADPTQATALNDLVASTQDLQRLIGEDLSATLGLSVGFSSLDGD</sequence>
<dbReference type="InterPro" id="IPR034984">
    <property type="entry name" value="Imelysin-like_IPPA"/>
</dbReference>
<dbReference type="CDD" id="cd14659">
    <property type="entry name" value="Imelysin-like_IPPA"/>
    <property type="match status" value="1"/>
</dbReference>
<comment type="caution">
    <text evidence="5">The sequence shown here is derived from an EMBL/GenBank/DDBJ whole genome shotgun (WGS) entry which is preliminary data.</text>
</comment>
<evidence type="ECO:0000313" key="6">
    <source>
        <dbReference type="Proteomes" id="UP000028981"/>
    </source>
</evidence>
<evidence type="ECO:0000256" key="3">
    <source>
        <dbReference type="SAM" id="SignalP"/>
    </source>
</evidence>
<dbReference type="AlphaFoldDB" id="A0A087M449"/>
<dbReference type="GO" id="GO:0030313">
    <property type="term" value="C:cell envelope"/>
    <property type="evidence" value="ECO:0007669"/>
    <property type="project" value="UniProtKB-SubCell"/>
</dbReference>
<evidence type="ECO:0000256" key="1">
    <source>
        <dbReference type="ARBA" id="ARBA00004196"/>
    </source>
</evidence>
<protein>
    <recommendedName>
        <fullName evidence="4">Imelysin-like domain-containing protein</fullName>
    </recommendedName>
</protein>
<dbReference type="Gene3D" id="1.20.1420.20">
    <property type="entry name" value="M75 peptidase, HXXE motif"/>
    <property type="match status" value="1"/>
</dbReference>
<dbReference type="STRING" id="46914.JP75_09030"/>
<keyword evidence="6" id="KW-1185">Reference proteome</keyword>
<feature type="domain" description="Imelysin-like" evidence="4">
    <location>
        <begin position="41"/>
        <end position="326"/>
    </location>
</feature>
<feature type="signal peptide" evidence="3">
    <location>
        <begin position="1"/>
        <end position="19"/>
    </location>
</feature>
<proteinExistence type="predicted"/>
<feature type="chain" id="PRO_5001825990" description="Imelysin-like domain-containing protein" evidence="3">
    <location>
        <begin position="20"/>
        <end position="348"/>
    </location>
</feature>
<dbReference type="Pfam" id="PF09375">
    <property type="entry name" value="Peptidase_M75"/>
    <property type="match status" value="1"/>
</dbReference>
<dbReference type="InterPro" id="IPR038352">
    <property type="entry name" value="Imelysin_sf"/>
</dbReference>
<dbReference type="EMBL" id="JQGC01000006">
    <property type="protein sequence ID" value="KFL31652.1"/>
    <property type="molecule type" value="Genomic_DNA"/>
</dbReference>
<dbReference type="OrthoDB" id="5729110at2"/>